<keyword evidence="6" id="KW-1185">Reference proteome</keyword>
<dbReference type="Proteomes" id="UP000664132">
    <property type="component" value="Unassembled WGS sequence"/>
</dbReference>
<name>A0A8H7WAD4_9HELO</name>
<keyword evidence="2" id="KW-0119">Carbohydrate metabolism</keyword>
<protein>
    <recommendedName>
        <fullName evidence="7">Glycoside hydrolase family 12 protein</fullName>
    </recommendedName>
</protein>
<evidence type="ECO:0000313" key="6">
    <source>
        <dbReference type="Proteomes" id="UP000664132"/>
    </source>
</evidence>
<keyword evidence="2" id="KW-0624">Polysaccharide degradation</keyword>
<dbReference type="AlphaFoldDB" id="A0A8H7WAD4"/>
<evidence type="ECO:0000256" key="1">
    <source>
        <dbReference type="ARBA" id="ARBA00005519"/>
    </source>
</evidence>
<evidence type="ECO:0000313" key="5">
    <source>
        <dbReference type="EMBL" id="KAG4417764.1"/>
    </source>
</evidence>
<feature type="region of interest" description="Disordered" evidence="3">
    <location>
        <begin position="38"/>
        <end position="59"/>
    </location>
</feature>
<reference evidence="5" key="1">
    <citation type="submission" date="2021-02" db="EMBL/GenBank/DDBJ databases">
        <title>Genome sequence Cadophora malorum strain M34.</title>
        <authorList>
            <person name="Stefanovic E."/>
            <person name="Vu D."/>
            <person name="Scully C."/>
            <person name="Dijksterhuis J."/>
            <person name="Roader J."/>
            <person name="Houbraken J."/>
        </authorList>
    </citation>
    <scope>NUCLEOTIDE SEQUENCE</scope>
    <source>
        <strain evidence="5">M34</strain>
    </source>
</reference>
<feature type="transmembrane region" description="Helical" evidence="4">
    <location>
        <begin position="6"/>
        <end position="29"/>
    </location>
</feature>
<evidence type="ECO:0000256" key="3">
    <source>
        <dbReference type="SAM" id="MobiDB-lite"/>
    </source>
</evidence>
<sequence>MGLLNFRWLVNAGLLILPVGTTIGVLIGVDSHRAATGQEPIFNTPTGGTGTGSGDTGNKGDDRVTSQLFCQKQVGYTAPSSGIQYTLNPNQWGYTEGDPGAMCMNVTSFNNGTYSTPSTAPEFSVTWAYPPGPASQPVHAFPNVQVLTDMPYLLSTIKTIALSTHWTYGVGDTPAATTSESELLANAVNTNVAIDMFLDADKTAAENSSLANYEVMIWFAKFGTAAQAIGQEDGVVTTESINGTTFQLYTGQNSLLQNVLTWVSSATTETFYGDIRPLLTKLDTITQANFSSTGLWIGHLGMGTEAFSATKNVTFWMDEYSVDIGV</sequence>
<keyword evidence="2" id="KW-0378">Hydrolase</keyword>
<dbReference type="SUPFAM" id="SSF49899">
    <property type="entry name" value="Concanavalin A-like lectins/glucanases"/>
    <property type="match status" value="1"/>
</dbReference>
<proteinExistence type="inferred from homology"/>
<comment type="similarity">
    <text evidence="1 2">Belongs to the glycosyl hydrolase 12 (cellulase H) family.</text>
</comment>
<keyword evidence="4" id="KW-0812">Transmembrane</keyword>
<dbReference type="PANTHER" id="PTHR34002">
    <property type="entry name" value="BLR1656 PROTEIN"/>
    <property type="match status" value="1"/>
</dbReference>
<dbReference type="InterPro" id="IPR002594">
    <property type="entry name" value="GH12"/>
</dbReference>
<organism evidence="5 6">
    <name type="scientific">Cadophora malorum</name>
    <dbReference type="NCBI Taxonomy" id="108018"/>
    <lineage>
        <taxon>Eukaryota</taxon>
        <taxon>Fungi</taxon>
        <taxon>Dikarya</taxon>
        <taxon>Ascomycota</taxon>
        <taxon>Pezizomycotina</taxon>
        <taxon>Leotiomycetes</taxon>
        <taxon>Helotiales</taxon>
        <taxon>Ploettnerulaceae</taxon>
        <taxon>Cadophora</taxon>
    </lineage>
</organism>
<accession>A0A8H7WAD4</accession>
<dbReference type="GO" id="GO:0000272">
    <property type="term" value="P:polysaccharide catabolic process"/>
    <property type="evidence" value="ECO:0007669"/>
    <property type="project" value="UniProtKB-KW"/>
</dbReference>
<gene>
    <name evidence="5" type="ORF">IFR04_009133</name>
</gene>
<dbReference type="EMBL" id="JAFJYH010000146">
    <property type="protein sequence ID" value="KAG4417764.1"/>
    <property type="molecule type" value="Genomic_DNA"/>
</dbReference>
<dbReference type="PANTHER" id="PTHR34002:SF9">
    <property type="entry name" value="XYLOGLUCAN-SPECIFIC ENDO-BETA-1,4-GLUCANASE A"/>
    <property type="match status" value="1"/>
</dbReference>
<keyword evidence="4" id="KW-0472">Membrane</keyword>
<dbReference type="InterPro" id="IPR013319">
    <property type="entry name" value="GH11/12"/>
</dbReference>
<keyword evidence="4" id="KW-1133">Transmembrane helix</keyword>
<keyword evidence="2" id="KW-0326">Glycosidase</keyword>
<dbReference type="InterPro" id="IPR013320">
    <property type="entry name" value="ConA-like_dom_sf"/>
</dbReference>
<dbReference type="Pfam" id="PF01670">
    <property type="entry name" value="Glyco_hydro_12"/>
    <property type="match status" value="1"/>
</dbReference>
<comment type="caution">
    <text evidence="5">The sequence shown here is derived from an EMBL/GenBank/DDBJ whole genome shotgun (WGS) entry which is preliminary data.</text>
</comment>
<feature type="compositionally biased region" description="Gly residues" evidence="3">
    <location>
        <begin position="47"/>
        <end position="57"/>
    </location>
</feature>
<evidence type="ECO:0008006" key="7">
    <source>
        <dbReference type="Google" id="ProtNLM"/>
    </source>
</evidence>
<evidence type="ECO:0000256" key="2">
    <source>
        <dbReference type="RuleBase" id="RU361163"/>
    </source>
</evidence>
<dbReference type="GO" id="GO:0008810">
    <property type="term" value="F:cellulase activity"/>
    <property type="evidence" value="ECO:0007669"/>
    <property type="project" value="InterPro"/>
</dbReference>
<evidence type="ECO:0000256" key="4">
    <source>
        <dbReference type="SAM" id="Phobius"/>
    </source>
</evidence>
<dbReference type="OrthoDB" id="89349at2759"/>
<dbReference type="Gene3D" id="2.60.120.180">
    <property type="match status" value="1"/>
</dbReference>